<sequence length="106" mass="11777">MTVEVKAAGGVFDKFQTLKGFRQGDALSCKYRKLTNLMNRLLQSCDCHRFSTIFTIPGLLLKLQVKTSDQLSSLLHDILGGLTGRVTMSYQPCDPEYTVSKTKSKG</sequence>
<dbReference type="EMBL" id="CAQQ02097805">
    <property type="status" value="NOT_ANNOTATED_CDS"/>
    <property type="molecule type" value="Genomic_DNA"/>
</dbReference>
<evidence type="ECO:0000313" key="1">
    <source>
        <dbReference type="EnsemblMetazoa" id="MESCA005291-PA"/>
    </source>
</evidence>
<reference evidence="1" key="2">
    <citation type="submission" date="2015-06" db="UniProtKB">
        <authorList>
            <consortium name="EnsemblMetazoa"/>
        </authorList>
    </citation>
    <scope>IDENTIFICATION</scope>
</reference>
<evidence type="ECO:0000313" key="2">
    <source>
        <dbReference type="Proteomes" id="UP000015102"/>
    </source>
</evidence>
<dbReference type="EMBL" id="CAQQ02097804">
    <property type="status" value="NOT_ANNOTATED_CDS"/>
    <property type="molecule type" value="Genomic_DNA"/>
</dbReference>
<dbReference type="Proteomes" id="UP000015102">
    <property type="component" value="Unassembled WGS sequence"/>
</dbReference>
<organism evidence="1 2">
    <name type="scientific">Megaselia scalaris</name>
    <name type="common">Humpbacked fly</name>
    <name type="synonym">Phora scalaris</name>
    <dbReference type="NCBI Taxonomy" id="36166"/>
    <lineage>
        <taxon>Eukaryota</taxon>
        <taxon>Metazoa</taxon>
        <taxon>Ecdysozoa</taxon>
        <taxon>Arthropoda</taxon>
        <taxon>Hexapoda</taxon>
        <taxon>Insecta</taxon>
        <taxon>Pterygota</taxon>
        <taxon>Neoptera</taxon>
        <taxon>Endopterygota</taxon>
        <taxon>Diptera</taxon>
        <taxon>Brachycera</taxon>
        <taxon>Muscomorpha</taxon>
        <taxon>Platypezoidea</taxon>
        <taxon>Phoridae</taxon>
        <taxon>Megaseliini</taxon>
        <taxon>Megaselia</taxon>
    </lineage>
</organism>
<dbReference type="EnsemblMetazoa" id="MESCA005291-RA">
    <property type="protein sequence ID" value="MESCA005291-PA"/>
    <property type="gene ID" value="MESCA005291"/>
</dbReference>
<dbReference type="AlphaFoldDB" id="T1GNX8"/>
<name>T1GNX8_MEGSC</name>
<accession>T1GNX8</accession>
<reference evidence="2" key="1">
    <citation type="submission" date="2013-02" db="EMBL/GenBank/DDBJ databases">
        <authorList>
            <person name="Hughes D."/>
        </authorList>
    </citation>
    <scope>NUCLEOTIDE SEQUENCE</scope>
    <source>
        <strain>Durham</strain>
        <strain evidence="2">NC isolate 2 -- Noor lab</strain>
    </source>
</reference>
<protein>
    <submittedName>
        <fullName evidence="1">Uncharacterized protein</fullName>
    </submittedName>
</protein>
<proteinExistence type="predicted"/>
<keyword evidence="2" id="KW-1185">Reference proteome</keyword>
<dbReference type="HOGENOM" id="CLU_2226205_0_0_1"/>